<organism evidence="1 2">
    <name type="scientific">Diphasiastrum complanatum</name>
    <name type="common">Issler's clubmoss</name>
    <name type="synonym">Lycopodium complanatum</name>
    <dbReference type="NCBI Taxonomy" id="34168"/>
    <lineage>
        <taxon>Eukaryota</taxon>
        <taxon>Viridiplantae</taxon>
        <taxon>Streptophyta</taxon>
        <taxon>Embryophyta</taxon>
        <taxon>Tracheophyta</taxon>
        <taxon>Lycopodiopsida</taxon>
        <taxon>Lycopodiales</taxon>
        <taxon>Lycopodiaceae</taxon>
        <taxon>Lycopodioideae</taxon>
        <taxon>Diphasiastrum</taxon>
    </lineage>
</organism>
<comment type="caution">
    <text evidence="1">The sequence shown here is derived from an EMBL/GenBank/DDBJ whole genome shotgun (WGS) entry which is preliminary data.</text>
</comment>
<accession>A0ACC2DQP5</accession>
<name>A0ACC2DQP5_DIPCM</name>
<reference evidence="2" key="1">
    <citation type="journal article" date="2024" name="Proc. Natl. Acad. Sci. U.S.A.">
        <title>Extraordinary preservation of gene collinearity over three hundred million years revealed in homosporous lycophytes.</title>
        <authorList>
            <person name="Li C."/>
            <person name="Wickell D."/>
            <person name="Kuo L.Y."/>
            <person name="Chen X."/>
            <person name="Nie B."/>
            <person name="Liao X."/>
            <person name="Peng D."/>
            <person name="Ji J."/>
            <person name="Jenkins J."/>
            <person name="Williams M."/>
            <person name="Shu S."/>
            <person name="Plott C."/>
            <person name="Barry K."/>
            <person name="Rajasekar S."/>
            <person name="Grimwood J."/>
            <person name="Han X."/>
            <person name="Sun S."/>
            <person name="Hou Z."/>
            <person name="He W."/>
            <person name="Dai G."/>
            <person name="Sun C."/>
            <person name="Schmutz J."/>
            <person name="Leebens-Mack J.H."/>
            <person name="Li F.W."/>
            <person name="Wang L."/>
        </authorList>
    </citation>
    <scope>NUCLEOTIDE SEQUENCE [LARGE SCALE GENOMIC DNA]</scope>
    <source>
        <strain evidence="2">cv. PW_Plant_1</strain>
    </source>
</reference>
<protein>
    <submittedName>
        <fullName evidence="1">Uncharacterized protein</fullName>
    </submittedName>
</protein>
<evidence type="ECO:0000313" key="1">
    <source>
        <dbReference type="EMBL" id="KAJ7556579.1"/>
    </source>
</evidence>
<gene>
    <name evidence="1" type="ORF">O6H91_05G088900</name>
</gene>
<sequence>MESLHRSTLLHPRAPCKGRSCCQLEKKSTNGELISPVQSRRFSLSQQKQMLSRNKPIQVFLKDANQNCHRRFPKAVSAKINDRFLDLARESQVAETKPQSDQYVKRYTDLESATHADKYPNSAFNDGINGNSHDNGNFSHEHSQSDVLRIEQRSQCNMHRVKNKIIPSAVSTISHSNNDVQHQDMKASVSAKSVHTKGELNETANALLEQLTSYSTVLHPLDLSHEFKLRSAYGQNGLGIVEFLRGKRILITGATGFLAKVLLEKILREQPDVGQLYLLINADSTEKAKERLVTEVQGSQLFQLMKSNWEKAFEEFMGQKVTPIVGDVTREDLGLEESMEKELAEKIDVIVNSAATTKFDERYDVAIDINTKGPIHLLEFGKKCTNLQLFLHISTAFVNGERSGCISEMPFQMNTSIRNEQHKGKSKTELNVKEEIALAEKMQESFNLQSAASQALNMKKLGFQRAKLHGWQDTYIFTKAMGEMLIGHERENIPVVIVRPSVVESTLMQPFSGWMEGIRMIDPIAIAYGKGLASAFLADPKGVLDVIPADMVVNATLAAMAKHARQPGLTVYQIGSSVVNPLIFERLVDLTYEHFRSHPFVDQNGVPIVTPKLRLFKDKISFRVFNYLNCELPGRMDNVLQLGRYLPWSKKNISEKRRSLFDSAAQQITHLIEIYSPYTFYKGRFDISNTKMLHSELSPAEKEAFGFEVSSIDWEHYMKNVHFPGLRKYVLRGRNITTRL</sequence>
<keyword evidence="2" id="KW-1185">Reference proteome</keyword>
<dbReference type="EMBL" id="CM055096">
    <property type="protein sequence ID" value="KAJ7556579.1"/>
    <property type="molecule type" value="Genomic_DNA"/>
</dbReference>
<evidence type="ECO:0000313" key="2">
    <source>
        <dbReference type="Proteomes" id="UP001162992"/>
    </source>
</evidence>
<proteinExistence type="predicted"/>
<dbReference type="Proteomes" id="UP001162992">
    <property type="component" value="Chromosome 5"/>
</dbReference>